<accession>A0ABM0MB92</accession>
<dbReference type="PROSITE" id="PS52031">
    <property type="entry name" value="GG_LECTIN"/>
    <property type="match status" value="1"/>
</dbReference>
<dbReference type="InterPro" id="IPR039477">
    <property type="entry name" value="ILEI/PANDER_dom"/>
</dbReference>
<evidence type="ECO:0000256" key="11">
    <source>
        <dbReference type="ARBA" id="ARBA00023136"/>
    </source>
</evidence>
<evidence type="ECO:0000256" key="12">
    <source>
        <dbReference type="ARBA" id="ARBA00023211"/>
    </source>
</evidence>
<reference evidence="16" key="1">
    <citation type="submission" date="2025-08" db="UniProtKB">
        <authorList>
            <consortium name="RefSeq"/>
        </authorList>
    </citation>
    <scope>IDENTIFICATION</scope>
    <source>
        <tissue evidence="16">Testes</tissue>
    </source>
</reference>
<dbReference type="GeneID" id="102809486"/>
<comment type="pathway">
    <text evidence="2 13">Protein modification; protein glycosylation.</text>
</comment>
<evidence type="ECO:0000256" key="2">
    <source>
        <dbReference type="ARBA" id="ARBA00004922"/>
    </source>
</evidence>
<feature type="non-terminal residue" evidence="16">
    <location>
        <position position="402"/>
    </location>
</feature>
<dbReference type="PANTHER" id="PTHR46396:SF2">
    <property type="entry name" value="ILEI_PANDER DOMAIN-CONTAINING PROTEIN"/>
    <property type="match status" value="1"/>
</dbReference>
<keyword evidence="11" id="KW-0472">Membrane</keyword>
<sequence>VIGGNKYIPGRGINIVVMDPQSKQIMNTKTFDTYETEKESIRLVEFIKSLADGLIVVATTYDEASHRITYDARNELASIGSSHIHSLDYRDSWSLVGQKGLMGVSPYEVIHDRVGQGWGAHATIKECVPLKIESVGGQNVVLKNGKRGDFCKQYEGYGDFCSEENINKPLQPKSLDDESLKKNPAYSTPILVIPGLDLYALRKTLDSLLEVPGLNPDVVMVGNDGDFSEPKSLVDLYGFKNMILQITTKYQYHMHKGMEEVFKKFPKSEYVIVVEEQLQVSPDFLNYFAQTLPLLEKDSSILAISAFNQNGFMNTSGDPTRLYRTEDFPGLGWVLRKSVWNELQPQLKDCCDSRSWDQWLKGNLKGREMVVPDVSRVAWFKKDGFSSDQSFLDTYFNDRRTL</sequence>
<gene>
    <name evidence="16" type="primary">LOC102809486</name>
</gene>
<protein>
    <recommendedName>
        <fullName evidence="13">Alpha-1,3-mannosyl-glycoprotein 2-beta-N-acetylglucosaminyltransferase</fullName>
        <shortName evidence="13">GNT-I</shortName>
        <shortName evidence="13">GlcNAc-T I</shortName>
        <ecNumber evidence="13">2.4.1.101</ecNumber>
    </recommendedName>
    <alternativeName>
        <fullName evidence="13">N-glycosyl-oligosaccharide-glycoprotein N-acetylglucosaminyltransferase I</fullName>
    </alternativeName>
</protein>
<comment type="subcellular location">
    <subcellularLocation>
        <location evidence="1 13">Golgi apparatus membrane</location>
        <topology evidence="1 13">Single-pass type II membrane protein</topology>
    </subcellularLocation>
</comment>
<evidence type="ECO:0000313" key="15">
    <source>
        <dbReference type="Proteomes" id="UP000694865"/>
    </source>
</evidence>
<evidence type="ECO:0000259" key="14">
    <source>
        <dbReference type="Pfam" id="PF15711"/>
    </source>
</evidence>
<keyword evidence="5" id="KW-0808">Transferase</keyword>
<evidence type="ECO:0000313" key="16">
    <source>
        <dbReference type="RefSeq" id="XP_006817283.1"/>
    </source>
</evidence>
<keyword evidence="7 13" id="KW-0479">Metal-binding</keyword>
<dbReference type="Pfam" id="PF15711">
    <property type="entry name" value="ILEI"/>
    <property type="match status" value="1"/>
</dbReference>
<dbReference type="InterPro" id="IPR029044">
    <property type="entry name" value="Nucleotide-diphossugar_trans"/>
</dbReference>
<keyword evidence="10 13" id="KW-0333">Golgi apparatus</keyword>
<keyword evidence="4 13" id="KW-0328">Glycosyltransferase</keyword>
<evidence type="ECO:0000256" key="1">
    <source>
        <dbReference type="ARBA" id="ARBA00004323"/>
    </source>
</evidence>
<name>A0ABM0MB92_SACKO</name>
<dbReference type="InterPro" id="IPR004139">
    <property type="entry name" value="Glyco_trans_13"/>
</dbReference>
<evidence type="ECO:0000256" key="8">
    <source>
        <dbReference type="ARBA" id="ARBA00022968"/>
    </source>
</evidence>
<keyword evidence="8 13" id="KW-0735">Signal-anchor</keyword>
<comment type="similarity">
    <text evidence="3 13">Belongs to the glycosyltransferase 13 family.</text>
</comment>
<feature type="non-terminal residue" evidence="16">
    <location>
        <position position="1"/>
    </location>
</feature>
<dbReference type="RefSeq" id="XP_006817283.1">
    <property type="nucleotide sequence ID" value="XM_006817220.1"/>
</dbReference>
<evidence type="ECO:0000256" key="9">
    <source>
        <dbReference type="ARBA" id="ARBA00022989"/>
    </source>
</evidence>
<proteinExistence type="inferred from homology"/>
<keyword evidence="6" id="KW-0812">Transmembrane</keyword>
<dbReference type="SUPFAM" id="SSF53448">
    <property type="entry name" value="Nucleotide-diphospho-sugar transferases"/>
    <property type="match status" value="1"/>
</dbReference>
<feature type="domain" description="ILEI/PANDER" evidence="14">
    <location>
        <begin position="11"/>
        <end position="100"/>
    </location>
</feature>
<comment type="catalytic activity">
    <reaction evidence="13">
        <text>N(4)-(alpha-D-Man-(1-&gt;3)-[alpha-D-Man-(1-&gt;3)-[alpha-D-Man-(1-&gt;6)]-alpha-D-Man-(1-&gt;6)]-beta-D-Man-(1-&gt;4)-beta-D-GlcNAc-(1-&gt;4)-beta-D-GlcNAc)-L-asparaginyl-[protein] (N-glucan mannose isomer 5A1,2) + UDP-N-acetyl-alpha-D-glucosamine = N(4)-{beta-D-GlcNAc-(1-&gt;2)-alpha-D-Man-(1-&gt;3)-[alpha-D-Man-(1-&gt;3)-[alpha-D-Man-(1-&gt;6)]-alpha-D-Man-(1-&gt;6)]-beta-D-Man-(1-&gt;4)-beta-D-GlcNAc-(1-&gt;4)-beta-D-GlcNAc}-L-asparaginyl-[protein] + UDP + H(+)</text>
        <dbReference type="Rhea" id="RHEA:11456"/>
        <dbReference type="Rhea" id="RHEA-COMP:14367"/>
        <dbReference type="Rhea" id="RHEA-COMP:14368"/>
        <dbReference type="ChEBI" id="CHEBI:15378"/>
        <dbReference type="ChEBI" id="CHEBI:57705"/>
        <dbReference type="ChEBI" id="CHEBI:58223"/>
        <dbReference type="ChEBI" id="CHEBI:59087"/>
        <dbReference type="ChEBI" id="CHEBI:60625"/>
        <dbReference type="EC" id="2.4.1.101"/>
    </reaction>
</comment>
<keyword evidence="15" id="KW-1185">Reference proteome</keyword>
<evidence type="ECO:0000256" key="13">
    <source>
        <dbReference type="RuleBase" id="RU368119"/>
    </source>
</evidence>
<comment type="function">
    <text evidence="13">Initiates complex N-linked carbohydrate formation. Essential for the conversion of high-mannose to hybrid and complex N-glycans.</text>
</comment>
<keyword evidence="12 13" id="KW-0464">Manganese</keyword>
<evidence type="ECO:0000256" key="4">
    <source>
        <dbReference type="ARBA" id="ARBA00022676"/>
    </source>
</evidence>
<evidence type="ECO:0000256" key="10">
    <source>
        <dbReference type="ARBA" id="ARBA00023034"/>
    </source>
</evidence>
<dbReference type="PANTHER" id="PTHR46396">
    <property type="entry name" value="PROTEIN O-LINKED-MANNOSE BETA-1,2-N-ACETYLGLUCOSAMINYLTRANSFERASE 1"/>
    <property type="match status" value="1"/>
</dbReference>
<evidence type="ECO:0000256" key="7">
    <source>
        <dbReference type="ARBA" id="ARBA00022723"/>
    </source>
</evidence>
<evidence type="ECO:0000256" key="5">
    <source>
        <dbReference type="ARBA" id="ARBA00022679"/>
    </source>
</evidence>
<comment type="cofactor">
    <cofactor evidence="13">
        <name>Mn(2+)</name>
        <dbReference type="ChEBI" id="CHEBI:29035"/>
    </cofactor>
    <text evidence="13">The cofactor is mostly bound to the substrate.</text>
</comment>
<organism evidence="15 16">
    <name type="scientific">Saccoglossus kowalevskii</name>
    <name type="common">Acorn worm</name>
    <dbReference type="NCBI Taxonomy" id="10224"/>
    <lineage>
        <taxon>Eukaryota</taxon>
        <taxon>Metazoa</taxon>
        <taxon>Hemichordata</taxon>
        <taxon>Enteropneusta</taxon>
        <taxon>Harrimaniidae</taxon>
        <taxon>Saccoglossus</taxon>
    </lineage>
</organism>
<dbReference type="Pfam" id="PF03071">
    <property type="entry name" value="GNT-I"/>
    <property type="match status" value="1"/>
</dbReference>
<evidence type="ECO:0000256" key="6">
    <source>
        <dbReference type="ARBA" id="ARBA00022692"/>
    </source>
</evidence>
<keyword evidence="9" id="KW-1133">Transmembrane helix</keyword>
<dbReference type="Gene3D" id="3.90.550.10">
    <property type="entry name" value="Spore Coat Polysaccharide Biosynthesis Protein SpsA, Chain A"/>
    <property type="match status" value="1"/>
</dbReference>
<dbReference type="EC" id="2.4.1.101" evidence="13"/>
<evidence type="ECO:0000256" key="3">
    <source>
        <dbReference type="ARBA" id="ARBA00006492"/>
    </source>
</evidence>
<dbReference type="Proteomes" id="UP000694865">
    <property type="component" value="Unplaced"/>
</dbReference>
<dbReference type="InterPro" id="IPR052463">
    <property type="entry name" value="O-linked_mannose_GnT"/>
</dbReference>